<evidence type="ECO:0000256" key="1">
    <source>
        <dbReference type="SAM" id="MobiDB-lite"/>
    </source>
</evidence>
<dbReference type="GO" id="GO:0006487">
    <property type="term" value="P:protein N-linked glycosylation"/>
    <property type="evidence" value="ECO:0007669"/>
    <property type="project" value="TreeGrafter"/>
</dbReference>
<organism evidence="2 3">
    <name type="scientific">Rhodotorula toruloides (strain NP11)</name>
    <name type="common">Yeast</name>
    <name type="synonym">Rhodosporidium toruloides</name>
    <dbReference type="NCBI Taxonomy" id="1130832"/>
    <lineage>
        <taxon>Eukaryota</taxon>
        <taxon>Fungi</taxon>
        <taxon>Dikarya</taxon>
        <taxon>Basidiomycota</taxon>
        <taxon>Pucciniomycotina</taxon>
        <taxon>Microbotryomycetes</taxon>
        <taxon>Sporidiobolales</taxon>
        <taxon>Sporidiobolaceae</taxon>
        <taxon>Rhodotorula</taxon>
    </lineage>
</organism>
<dbReference type="AlphaFoldDB" id="M7XST2"/>
<gene>
    <name evidence="2" type="ORF">RHTO_07610</name>
</gene>
<dbReference type="RefSeq" id="XP_016274387.1">
    <property type="nucleotide sequence ID" value="XM_016421266.1"/>
</dbReference>
<dbReference type="EMBL" id="KB722648">
    <property type="protein sequence ID" value="EMS23268.1"/>
    <property type="molecule type" value="Genomic_DNA"/>
</dbReference>
<evidence type="ECO:0000313" key="2">
    <source>
        <dbReference type="EMBL" id="EMS23268.1"/>
    </source>
</evidence>
<dbReference type="HOGENOM" id="CLU_494449_0_0_1"/>
<dbReference type="PANTHER" id="PTHR13132:SF29">
    <property type="entry name" value="ALPHA-(1,6)-FUCOSYLTRANSFERASE"/>
    <property type="match status" value="1"/>
</dbReference>
<accession>M7XST2</accession>
<keyword evidence="3" id="KW-1185">Reference proteome</keyword>
<feature type="region of interest" description="Disordered" evidence="1">
    <location>
        <begin position="322"/>
        <end position="342"/>
    </location>
</feature>
<dbReference type="PANTHER" id="PTHR13132">
    <property type="entry name" value="ALPHA- 1,6 -FUCOSYLTRANSFERASE"/>
    <property type="match status" value="1"/>
</dbReference>
<proteinExistence type="predicted"/>
<reference evidence="2 3" key="1">
    <citation type="journal article" date="2012" name="Nat. Commun.">
        <title>A multi-omic map of the lipid-producing yeast Rhodosporidium toruloides.</title>
        <authorList>
            <person name="Zhu Z."/>
            <person name="Zhang S."/>
            <person name="Liu H."/>
            <person name="Shen H."/>
            <person name="Lin X."/>
            <person name="Yang F."/>
            <person name="Zhou Y.J."/>
            <person name="Jin G."/>
            <person name="Ye M."/>
            <person name="Zou H."/>
            <person name="Zou H."/>
            <person name="Zhao Z.K."/>
        </authorList>
    </citation>
    <scope>NUCLEOTIDE SEQUENCE [LARGE SCALE GENOMIC DNA]</scope>
    <source>
        <strain evidence="2 3">NP11</strain>
    </source>
</reference>
<evidence type="ECO:0000313" key="3">
    <source>
        <dbReference type="Proteomes" id="UP000016926"/>
    </source>
</evidence>
<protein>
    <submittedName>
        <fullName evidence="2">Uncharacterized protein</fullName>
    </submittedName>
</protein>
<dbReference type="GO" id="GO:0046921">
    <property type="term" value="F:alpha-(1-&gt;6)-fucosyltransferase activity"/>
    <property type="evidence" value="ECO:0007669"/>
    <property type="project" value="TreeGrafter"/>
</dbReference>
<dbReference type="Proteomes" id="UP000016926">
    <property type="component" value="Unassembled WGS sequence"/>
</dbReference>
<dbReference type="Gene3D" id="3.40.50.11350">
    <property type="match status" value="1"/>
</dbReference>
<dbReference type="GeneID" id="27371623"/>
<name>M7XST2_RHOT1</name>
<sequence>MARSMTASTLFQFLRQKNRLNGLMAASFTLLIVLSLSHHDVRHVAAARLPSFARSTLSPAEPVVARAVNAHFELERQSRRYSPRETLAVALRVASADQPRCAAVEQLLSAFRGGDDRWLSFEQDEQTARRCGGASHAVTDTSRHEVVFVRVEDAVMDSHDGPNCRDCASKLVVVHSPDPRRLEDKKAEMLDTGLAWMVVSDVQSTPTGHFFALRALPLAAREERHLRRFRDLQTRDLPCSEQKFILAEYQRFGFGSSIAMLAGASYYAAMHNRTIIYRPGREFAYLPPNFCESDNLNCYFHGFFHRQHRCLDYVDAEIKSRPVLDPPKAKQGPRQLDPASRDASDPVWLLEWPNPAGFDGTYYDFLRKNGYDVRASLTGLLLLNPTRRVREGVEEHSNGGSKLARYIGAHVRHGDKKLEATLVNFTSYMDEVERRGRASGIRDVFLATDDAEVVERETSEYPLLRFSLQDTLRPKSGFWYDGFRGKQFDLFLSVYTDVAMLSQADIFVGTGSSSMSTLVQALRGVLHKHETYMLDEKGVAREAAMSEAFFD</sequence>